<dbReference type="Proteomes" id="UP001165289">
    <property type="component" value="Unassembled WGS sequence"/>
</dbReference>
<sequence>MLSARGHGLESLHTLPVSNTDDYSSEDFDLDSTFSCITLSLDDSEDDSLSHVDKLSLCSNNSDENPIEDVCEPKMHRGTLLDGCSKYSKYQATNELDISHISKLDYHDNITPNYKVISKGLNFHIICRNPNCKIFERKGIIVQLGMCVENNQVCYYAEYMFEVCCPKCCKSISPKDICYIILNDCAVKIKWKISEDANSKDFQIVVKNNDYLFLKVNITEKYNYFKLTLS</sequence>
<proteinExistence type="predicted"/>
<reference evidence="1 2" key="1">
    <citation type="journal article" date="2023" name="BMC Biol.">
        <title>The compact genome of the sponge Oopsacas minuta (Hexactinellida) is lacking key metazoan core genes.</title>
        <authorList>
            <person name="Santini S."/>
            <person name="Schenkelaars Q."/>
            <person name="Jourda C."/>
            <person name="Duchesne M."/>
            <person name="Belahbib H."/>
            <person name="Rocher C."/>
            <person name="Selva M."/>
            <person name="Riesgo A."/>
            <person name="Vervoort M."/>
            <person name="Leys S.P."/>
            <person name="Kodjabachian L."/>
            <person name="Le Bivic A."/>
            <person name="Borchiellini C."/>
            <person name="Claverie J.M."/>
            <person name="Renard E."/>
        </authorList>
    </citation>
    <scope>NUCLEOTIDE SEQUENCE [LARGE SCALE GENOMIC DNA]</scope>
    <source>
        <strain evidence="1">SPO-2</strain>
    </source>
</reference>
<organism evidence="1 2">
    <name type="scientific">Oopsacas minuta</name>
    <dbReference type="NCBI Taxonomy" id="111878"/>
    <lineage>
        <taxon>Eukaryota</taxon>
        <taxon>Metazoa</taxon>
        <taxon>Porifera</taxon>
        <taxon>Hexactinellida</taxon>
        <taxon>Hexasterophora</taxon>
        <taxon>Lyssacinosida</taxon>
        <taxon>Leucopsacidae</taxon>
        <taxon>Oopsacas</taxon>
    </lineage>
</organism>
<protein>
    <submittedName>
        <fullName evidence="1">Uncharacterized protein</fullName>
    </submittedName>
</protein>
<dbReference type="EMBL" id="JAKMXF010000093">
    <property type="protein sequence ID" value="KAI6658366.1"/>
    <property type="molecule type" value="Genomic_DNA"/>
</dbReference>
<comment type="caution">
    <text evidence="1">The sequence shown here is derived from an EMBL/GenBank/DDBJ whole genome shotgun (WGS) entry which is preliminary data.</text>
</comment>
<accession>A0AAV7KBC8</accession>
<gene>
    <name evidence="1" type="ORF">LOD99_11055</name>
</gene>
<dbReference type="AlphaFoldDB" id="A0AAV7KBC8"/>
<name>A0AAV7KBC8_9METZ</name>
<evidence type="ECO:0000313" key="1">
    <source>
        <dbReference type="EMBL" id="KAI6658366.1"/>
    </source>
</evidence>
<evidence type="ECO:0000313" key="2">
    <source>
        <dbReference type="Proteomes" id="UP001165289"/>
    </source>
</evidence>
<keyword evidence="2" id="KW-1185">Reference proteome</keyword>